<name>A0A2D3I541_9VIRU</name>
<dbReference type="EMBL" id="MF768985">
    <property type="protein sequence ID" value="ATU83499.1"/>
    <property type="molecule type" value="Genomic_DNA"/>
</dbReference>
<protein>
    <submittedName>
        <fullName evidence="1">ORF1291</fullName>
    </submittedName>
</protein>
<reference evidence="1" key="1">
    <citation type="journal article" date="2018" name="Aquaculture">
        <title>Complete genome sequence of a white spot syndrome virus associated with a disease incursion in Australia.</title>
        <authorList>
            <person name="Oakey J."/>
            <person name="Smith C.S."/>
        </authorList>
    </citation>
    <scope>NUCLEOTIDE SEQUENCE [LARGE SCALE GENOMIC DNA]</scope>
    <source>
        <strain evidence="1">WSSV-AU</strain>
    </source>
</reference>
<proteinExistence type="predicted"/>
<evidence type="ECO:0000313" key="1">
    <source>
        <dbReference type="EMBL" id="ATU83499.1"/>
    </source>
</evidence>
<dbReference type="Proteomes" id="UP000267516">
    <property type="component" value="Segment"/>
</dbReference>
<sequence length="163" mass="18130">MCCPIARSIASVEMAVSWLTFSKMMAFSSLANHTRAPSRDFRILITRALTRPLLIVSWARLDLQPVTSSEKKGSDTIDSEEMKPVSLSTLNFLFSTMRQKFLTLCVMSDTTSPTLPRFSPLQNPLKTILSSTVVLPGLGRRGRVSIQAKSDIFLSFSTLHFVT</sequence>
<organism evidence="1">
    <name type="scientific">White spot syndrome virus</name>
    <dbReference type="NCBI Taxonomy" id="342409"/>
    <lineage>
        <taxon>Viruses</taxon>
        <taxon>Viruses incertae sedis</taxon>
        <taxon>Naldaviricetes</taxon>
        <taxon>Nimaviridae</taxon>
        <taxon>Whispovirus</taxon>
    </lineage>
</organism>
<accession>A0A2D3I541</accession>